<feature type="transmembrane region" description="Helical" evidence="5">
    <location>
        <begin position="131"/>
        <end position="149"/>
    </location>
</feature>
<dbReference type="EMBL" id="JAUJEA010000018">
    <property type="protein sequence ID" value="MDN5205381.1"/>
    <property type="molecule type" value="Genomic_DNA"/>
</dbReference>
<gene>
    <name evidence="7" type="ORF">QQ008_28610</name>
</gene>
<dbReference type="PANTHER" id="PTHR37422">
    <property type="entry name" value="TEICHURONIC ACID BIOSYNTHESIS PROTEIN TUAE"/>
    <property type="match status" value="1"/>
</dbReference>
<feature type="domain" description="O-antigen ligase-related" evidence="6">
    <location>
        <begin position="236"/>
        <end position="384"/>
    </location>
</feature>
<organism evidence="7 8">
    <name type="scientific">Splendidivirga corallicola</name>
    <dbReference type="NCBI Taxonomy" id="3051826"/>
    <lineage>
        <taxon>Bacteria</taxon>
        <taxon>Pseudomonadati</taxon>
        <taxon>Bacteroidota</taxon>
        <taxon>Cytophagia</taxon>
        <taxon>Cytophagales</taxon>
        <taxon>Splendidivirgaceae</taxon>
        <taxon>Splendidivirga</taxon>
    </lineage>
</organism>
<feature type="transmembrane region" description="Helical" evidence="5">
    <location>
        <begin position="229"/>
        <end position="246"/>
    </location>
</feature>
<dbReference type="Proteomes" id="UP001172082">
    <property type="component" value="Unassembled WGS sequence"/>
</dbReference>
<keyword evidence="3 5" id="KW-1133">Transmembrane helix</keyword>
<feature type="transmembrane region" description="Helical" evidence="5">
    <location>
        <begin position="161"/>
        <end position="180"/>
    </location>
</feature>
<evidence type="ECO:0000256" key="4">
    <source>
        <dbReference type="ARBA" id="ARBA00023136"/>
    </source>
</evidence>
<accession>A0ABT8KX52</accession>
<feature type="transmembrane region" description="Helical" evidence="5">
    <location>
        <begin position="29"/>
        <end position="45"/>
    </location>
</feature>
<dbReference type="RefSeq" id="WP_346755402.1">
    <property type="nucleotide sequence ID" value="NZ_JAUJEA010000018.1"/>
</dbReference>
<dbReference type="PANTHER" id="PTHR37422:SF13">
    <property type="entry name" value="LIPOPOLYSACCHARIDE BIOSYNTHESIS PROTEIN PA4999-RELATED"/>
    <property type="match status" value="1"/>
</dbReference>
<dbReference type="InterPro" id="IPR007016">
    <property type="entry name" value="O-antigen_ligase-rel_domated"/>
</dbReference>
<comment type="subcellular location">
    <subcellularLocation>
        <location evidence="1">Membrane</location>
        <topology evidence="1">Multi-pass membrane protein</topology>
    </subcellularLocation>
</comment>
<keyword evidence="7" id="KW-0436">Ligase</keyword>
<feature type="transmembrane region" description="Helical" evidence="5">
    <location>
        <begin position="404"/>
        <end position="422"/>
    </location>
</feature>
<feature type="transmembrane region" description="Helical" evidence="5">
    <location>
        <begin position="252"/>
        <end position="270"/>
    </location>
</feature>
<protein>
    <submittedName>
        <fullName evidence="7">O-antigen ligase family protein</fullName>
    </submittedName>
</protein>
<proteinExistence type="predicted"/>
<evidence type="ECO:0000256" key="5">
    <source>
        <dbReference type="SAM" id="Phobius"/>
    </source>
</evidence>
<reference evidence="7" key="1">
    <citation type="submission" date="2023-06" db="EMBL/GenBank/DDBJ databases">
        <title>Genomic of Parafulvivirga corallium.</title>
        <authorList>
            <person name="Wang G."/>
        </authorList>
    </citation>
    <scope>NUCLEOTIDE SEQUENCE</scope>
    <source>
        <strain evidence="7">BMA10</strain>
    </source>
</reference>
<sequence length="451" mass="50648">MFEKQAHNIFFFIAHAVLAYLSVQSSTVGLVWGTAILGIGVIHIIRSGNENNEAAYYAAYWMGLEIVLRMNGGSLSYESGKYGIIIFLLCGLIFEHRAFRLPRKFLLFFLLLLPATTVVEFESFGEARKDMLFNISGPLSLIFSALYFYRRTFTKEQVNKILYFILLPVFSLGIVLFFKTPEIAEIEFTLNSSAKLSGGFGANQVSTILGLGIFIMGFAIFLKFQITGYRLLDIALFAYFSFRGLLTFSRGGVVTAIVALALSLIVYAIVSNDGRLVRQIIVTSFFIGIAGFFAWDYTNNVTGGFLQKRYANESSNPFKKRDITTGRLTIILSELKAFQEYPVLGAGLGMGKKYREERNIHFRASHTEFSRLLAEHGLYGLMALLILLFSPVAHYFWSNEQSKPYVVAFAVLGLMTMLHAAMRLSMPGFMYGLIFISVIPSKDDSVHREQT</sequence>
<evidence type="ECO:0000313" key="7">
    <source>
        <dbReference type="EMBL" id="MDN5205381.1"/>
    </source>
</evidence>
<feature type="transmembrane region" description="Helical" evidence="5">
    <location>
        <begin position="277"/>
        <end position="295"/>
    </location>
</feature>
<feature type="transmembrane region" description="Helical" evidence="5">
    <location>
        <begin position="200"/>
        <end position="222"/>
    </location>
</feature>
<dbReference type="GO" id="GO:0016874">
    <property type="term" value="F:ligase activity"/>
    <property type="evidence" value="ECO:0007669"/>
    <property type="project" value="UniProtKB-KW"/>
</dbReference>
<keyword evidence="4 5" id="KW-0472">Membrane</keyword>
<evidence type="ECO:0000256" key="3">
    <source>
        <dbReference type="ARBA" id="ARBA00022989"/>
    </source>
</evidence>
<keyword evidence="2 5" id="KW-0812">Transmembrane</keyword>
<keyword evidence="8" id="KW-1185">Reference proteome</keyword>
<comment type="caution">
    <text evidence="7">The sequence shown here is derived from an EMBL/GenBank/DDBJ whole genome shotgun (WGS) entry which is preliminary data.</text>
</comment>
<dbReference type="InterPro" id="IPR051533">
    <property type="entry name" value="WaaL-like"/>
</dbReference>
<name>A0ABT8KX52_9BACT</name>
<evidence type="ECO:0000259" key="6">
    <source>
        <dbReference type="Pfam" id="PF04932"/>
    </source>
</evidence>
<feature type="transmembrane region" description="Helical" evidence="5">
    <location>
        <begin position="7"/>
        <end position="23"/>
    </location>
</feature>
<evidence type="ECO:0000256" key="2">
    <source>
        <dbReference type="ARBA" id="ARBA00022692"/>
    </source>
</evidence>
<feature type="transmembrane region" description="Helical" evidence="5">
    <location>
        <begin position="378"/>
        <end position="397"/>
    </location>
</feature>
<dbReference type="Pfam" id="PF04932">
    <property type="entry name" value="Wzy_C"/>
    <property type="match status" value="1"/>
</dbReference>
<evidence type="ECO:0000313" key="8">
    <source>
        <dbReference type="Proteomes" id="UP001172082"/>
    </source>
</evidence>
<feature type="transmembrane region" description="Helical" evidence="5">
    <location>
        <begin position="106"/>
        <end position="125"/>
    </location>
</feature>
<evidence type="ECO:0000256" key="1">
    <source>
        <dbReference type="ARBA" id="ARBA00004141"/>
    </source>
</evidence>